<dbReference type="Gene3D" id="1.10.4030.10">
    <property type="entry name" value="Porin chaperone SurA, peptide-binding domain"/>
    <property type="match status" value="1"/>
</dbReference>
<organism evidence="4 5">
    <name type="scientific">Natronobacillus azotifigens</name>
    <dbReference type="NCBI Taxonomy" id="472978"/>
    <lineage>
        <taxon>Bacteria</taxon>
        <taxon>Bacillati</taxon>
        <taxon>Bacillota</taxon>
        <taxon>Bacilli</taxon>
        <taxon>Bacillales</taxon>
        <taxon>Bacillaceae</taxon>
        <taxon>Natronobacillus</taxon>
    </lineage>
</organism>
<feature type="signal peptide" evidence="3">
    <location>
        <begin position="1"/>
        <end position="21"/>
    </location>
</feature>
<dbReference type="AlphaFoldDB" id="A0A9J6RA10"/>
<dbReference type="PROSITE" id="PS51257">
    <property type="entry name" value="PROKAR_LIPOPROTEIN"/>
    <property type="match status" value="1"/>
</dbReference>
<dbReference type="Pfam" id="PF13624">
    <property type="entry name" value="SurA_N_3"/>
    <property type="match status" value="1"/>
</dbReference>
<gene>
    <name evidence="4" type="ORF">OWO01_02770</name>
</gene>
<keyword evidence="3" id="KW-0732">Signal</keyword>
<dbReference type="PANTHER" id="PTHR47245:SF2">
    <property type="entry name" value="PEPTIDYL-PROLYL CIS-TRANS ISOMERASE HP_0175-RELATED"/>
    <property type="match status" value="1"/>
</dbReference>
<comment type="caution">
    <text evidence="4">The sequence shown here is derived from an EMBL/GenBank/DDBJ whole genome shotgun (WGS) entry which is preliminary data.</text>
</comment>
<dbReference type="SUPFAM" id="SSF109998">
    <property type="entry name" value="Triger factor/SurA peptide-binding domain-like"/>
    <property type="match status" value="1"/>
</dbReference>
<dbReference type="RefSeq" id="WP_268778898.1">
    <property type="nucleotide sequence ID" value="NZ_JAPRAT010000003.1"/>
</dbReference>
<sequence>MKKLMMLLLVIVLGVVLTACGGEEDETQDEGEVSDPDLGAIDDQVPDEEEPFELASEDELLADDEVVAIVNGEEILGEQYNISYLDVKNYFLQQGGDVEDLDLIREQAINFLISEAVLIQDALDKGITASEEEIDQLIAHTKETYPSEEEYEQALENHAHTEETFRRELSYQLIQQQYANQEFPDIEVSEEDIKEFYAQLEEQMDDLPELEEIRPELETQLEQNESQRLMAERIETLREQADYEILI</sequence>
<name>A0A9J6RA10_9BACI</name>
<keyword evidence="1" id="KW-0175">Coiled coil</keyword>
<dbReference type="EMBL" id="JAPRAT010000003">
    <property type="protein sequence ID" value="MCZ0702132.1"/>
    <property type="molecule type" value="Genomic_DNA"/>
</dbReference>
<accession>A0A9J6RA10</accession>
<dbReference type="Proteomes" id="UP001084197">
    <property type="component" value="Unassembled WGS sequence"/>
</dbReference>
<keyword evidence="5" id="KW-1185">Reference proteome</keyword>
<feature type="compositionally biased region" description="Acidic residues" evidence="2">
    <location>
        <begin position="23"/>
        <end position="35"/>
    </location>
</feature>
<dbReference type="InterPro" id="IPR050245">
    <property type="entry name" value="PrsA_foldase"/>
</dbReference>
<feature type="region of interest" description="Disordered" evidence="2">
    <location>
        <begin position="23"/>
        <end position="44"/>
    </location>
</feature>
<reference evidence="4" key="1">
    <citation type="submission" date="2022-11" db="EMBL/GenBank/DDBJ databases">
        <title>WGS of Natronobacillus azotifigens 24KS-1, an anaerobic diazotrophic haloalkaliphile from soda-rich habitats.</title>
        <authorList>
            <person name="Sorokin D.Y."/>
            <person name="Merkel A.Y."/>
        </authorList>
    </citation>
    <scope>NUCLEOTIDE SEQUENCE</scope>
    <source>
        <strain evidence="4">24KS-1</strain>
    </source>
</reference>
<dbReference type="PANTHER" id="PTHR47245">
    <property type="entry name" value="PEPTIDYLPROLYL ISOMERASE"/>
    <property type="match status" value="1"/>
</dbReference>
<evidence type="ECO:0000256" key="2">
    <source>
        <dbReference type="SAM" id="MobiDB-lite"/>
    </source>
</evidence>
<feature type="coiled-coil region" evidence="1">
    <location>
        <begin position="186"/>
        <end position="227"/>
    </location>
</feature>
<evidence type="ECO:0000256" key="3">
    <source>
        <dbReference type="SAM" id="SignalP"/>
    </source>
</evidence>
<evidence type="ECO:0000313" key="5">
    <source>
        <dbReference type="Proteomes" id="UP001084197"/>
    </source>
</evidence>
<evidence type="ECO:0000313" key="4">
    <source>
        <dbReference type="EMBL" id="MCZ0702132.1"/>
    </source>
</evidence>
<evidence type="ECO:0000256" key="1">
    <source>
        <dbReference type="SAM" id="Coils"/>
    </source>
</evidence>
<dbReference type="InterPro" id="IPR027304">
    <property type="entry name" value="Trigger_fact/SurA_dom_sf"/>
</dbReference>
<protein>
    <submittedName>
        <fullName evidence="4">SurA N-terminal domain-containing protein</fullName>
    </submittedName>
</protein>
<feature type="chain" id="PRO_5039946510" evidence="3">
    <location>
        <begin position="22"/>
        <end position="247"/>
    </location>
</feature>
<proteinExistence type="predicted"/>